<evidence type="ECO:0000313" key="1">
    <source>
        <dbReference type="EMBL" id="MBB5153083.1"/>
    </source>
</evidence>
<comment type="caution">
    <text evidence="1">The sequence shown here is derived from an EMBL/GenBank/DDBJ whole genome shotgun (WGS) entry which is preliminary data.</text>
</comment>
<dbReference type="RefSeq" id="WP_184723393.1">
    <property type="nucleotide sequence ID" value="NZ_JACHIW010000001.1"/>
</dbReference>
<dbReference type="Pfam" id="PF15575">
    <property type="entry name" value="Imm49"/>
    <property type="match status" value="1"/>
</dbReference>
<evidence type="ECO:0000313" key="2">
    <source>
        <dbReference type="Proteomes" id="UP000584374"/>
    </source>
</evidence>
<proteinExistence type="predicted"/>
<organism evidence="1 2">
    <name type="scientific">Saccharopolyspora phatthalungensis</name>
    <dbReference type="NCBI Taxonomy" id="664693"/>
    <lineage>
        <taxon>Bacteria</taxon>
        <taxon>Bacillati</taxon>
        <taxon>Actinomycetota</taxon>
        <taxon>Actinomycetes</taxon>
        <taxon>Pseudonocardiales</taxon>
        <taxon>Pseudonocardiaceae</taxon>
        <taxon>Saccharopolyspora</taxon>
    </lineage>
</organism>
<dbReference type="InterPro" id="IPR029074">
    <property type="entry name" value="Imm49"/>
</dbReference>
<dbReference type="EMBL" id="JACHIW010000001">
    <property type="protein sequence ID" value="MBB5153083.1"/>
    <property type="molecule type" value="Genomic_DNA"/>
</dbReference>
<protein>
    <recommendedName>
        <fullName evidence="3">Immunity protein 49 of polymorphic toxin system</fullName>
    </recommendedName>
</protein>
<keyword evidence="2" id="KW-1185">Reference proteome</keyword>
<gene>
    <name evidence="1" type="ORF">BJ970_000617</name>
</gene>
<name>A0A840Q8H6_9PSEU</name>
<accession>A0A840Q8H6</accession>
<dbReference type="AlphaFoldDB" id="A0A840Q8H6"/>
<sequence>MSADANTENEIAKSAGFVDMFLSRAARNTRQLRNVSDESLITTSYRVLLDPTAAKRETHAGLLLSAEAGAGFFAAANRPEEEFEYTVGATTTLHRLGPTKSHAPKIWLNSLWASVICRAHHLAEDLFQTPLETLREGGGTFDEYMYSWIDTLQGYFRGDDDVYAKVNRSIELTDPEGLQFGSPEIVLLRYYPAMKLLYNIAAGEADQFNQNLAEAVELHRRFWTADAERSSNPDGFFALAPTALAALAHDNGIAVQVDSEYLPRNFVTGTWPEVDA</sequence>
<evidence type="ECO:0008006" key="3">
    <source>
        <dbReference type="Google" id="ProtNLM"/>
    </source>
</evidence>
<reference evidence="1 2" key="1">
    <citation type="submission" date="2020-08" db="EMBL/GenBank/DDBJ databases">
        <title>Sequencing the genomes of 1000 actinobacteria strains.</title>
        <authorList>
            <person name="Klenk H.-P."/>
        </authorList>
    </citation>
    <scope>NUCLEOTIDE SEQUENCE [LARGE SCALE GENOMIC DNA]</scope>
    <source>
        <strain evidence="1 2">DSM 45584</strain>
    </source>
</reference>
<dbReference type="Proteomes" id="UP000584374">
    <property type="component" value="Unassembled WGS sequence"/>
</dbReference>